<dbReference type="NCBIfam" id="TIGR01549">
    <property type="entry name" value="HAD-SF-IA-v1"/>
    <property type="match status" value="1"/>
</dbReference>
<keyword evidence="3" id="KW-0479">Metal-binding</keyword>
<dbReference type="NCBIfam" id="TIGR01509">
    <property type="entry name" value="HAD-SF-IA-v3"/>
    <property type="match status" value="1"/>
</dbReference>
<dbReference type="InterPro" id="IPR036412">
    <property type="entry name" value="HAD-like_sf"/>
</dbReference>
<dbReference type="Proteomes" id="UP001302349">
    <property type="component" value="Chromosome"/>
</dbReference>
<dbReference type="Gene3D" id="3.40.50.1000">
    <property type="entry name" value="HAD superfamily/HAD-like"/>
    <property type="match status" value="1"/>
</dbReference>
<comment type="cofactor">
    <cofactor evidence="1">
        <name>Mg(2+)</name>
        <dbReference type="ChEBI" id="CHEBI:18420"/>
    </cofactor>
</comment>
<gene>
    <name evidence="6" type="ORF">RT717_08765</name>
</gene>
<dbReference type="InterPro" id="IPR006439">
    <property type="entry name" value="HAD-SF_hydro_IA"/>
</dbReference>
<dbReference type="InterPro" id="IPR023198">
    <property type="entry name" value="PGP-like_dom2"/>
</dbReference>
<sequence>MKPAALLFDMDGVIVDNHQFHLKAWMEFSKRHGFHLDEVEYKKHINGRTISATMAHFFPDEKNPNVIQALGAEKEEIYRELYAPHQKPTPGLIDFLSRAMDAGIAVGVGSSAPPDNIAFTLDGLDLRKYFSAIVNGSEVSVGKPAPEVYLKLAEKLGAKAEDSIVLEDALSGIEAGKNAGAKVIGLATTHPAHEIIHSDLVINDFNGLTVDKLTSLFK</sequence>
<name>A0ABZ0IVT1_9BACT</name>
<keyword evidence="5" id="KW-0119">Carbohydrate metabolism</keyword>
<reference evidence="6 7" key="1">
    <citation type="journal article" date="2023" name="Microbiol. Resour. Announc.">
        <title>Complete Genome Sequence of Imperialibacter roseus strain P4T.</title>
        <authorList>
            <person name="Tizabi D.R."/>
            <person name="Bachvaroff T."/>
            <person name="Hill R.T."/>
        </authorList>
    </citation>
    <scope>NUCLEOTIDE SEQUENCE [LARGE SCALE GENOMIC DNA]</scope>
    <source>
        <strain evidence="6 7">P4T</strain>
    </source>
</reference>
<proteinExistence type="inferred from homology"/>
<evidence type="ECO:0000256" key="5">
    <source>
        <dbReference type="ARBA" id="ARBA00023277"/>
    </source>
</evidence>
<organism evidence="6 7">
    <name type="scientific">Imperialibacter roseus</name>
    <dbReference type="NCBI Taxonomy" id="1324217"/>
    <lineage>
        <taxon>Bacteria</taxon>
        <taxon>Pseudomonadati</taxon>
        <taxon>Bacteroidota</taxon>
        <taxon>Cytophagia</taxon>
        <taxon>Cytophagales</taxon>
        <taxon>Flammeovirgaceae</taxon>
        <taxon>Imperialibacter</taxon>
    </lineage>
</organism>
<evidence type="ECO:0000256" key="2">
    <source>
        <dbReference type="ARBA" id="ARBA00006171"/>
    </source>
</evidence>
<dbReference type="PANTHER" id="PTHR46193">
    <property type="entry name" value="6-PHOSPHOGLUCONATE PHOSPHATASE"/>
    <property type="match status" value="1"/>
</dbReference>
<dbReference type="PANTHER" id="PTHR46193:SF18">
    <property type="entry name" value="HEXITOL PHOSPHATASE B"/>
    <property type="match status" value="1"/>
</dbReference>
<dbReference type="SFLD" id="SFLDG01129">
    <property type="entry name" value="C1.5:_HAD__Beta-PGM__Phosphata"/>
    <property type="match status" value="1"/>
</dbReference>
<dbReference type="Gene3D" id="1.10.150.240">
    <property type="entry name" value="Putative phosphatase, domain 2"/>
    <property type="match status" value="1"/>
</dbReference>
<dbReference type="RefSeq" id="WP_317491359.1">
    <property type="nucleotide sequence ID" value="NZ_CP136051.1"/>
</dbReference>
<accession>A0ABZ0IVT1</accession>
<dbReference type="Pfam" id="PF13419">
    <property type="entry name" value="HAD_2"/>
    <property type="match status" value="1"/>
</dbReference>
<evidence type="ECO:0000256" key="4">
    <source>
        <dbReference type="ARBA" id="ARBA00022842"/>
    </source>
</evidence>
<dbReference type="InterPro" id="IPR023214">
    <property type="entry name" value="HAD_sf"/>
</dbReference>
<dbReference type="SFLD" id="SFLDS00003">
    <property type="entry name" value="Haloacid_Dehalogenase"/>
    <property type="match status" value="1"/>
</dbReference>
<dbReference type="SUPFAM" id="SSF56784">
    <property type="entry name" value="HAD-like"/>
    <property type="match status" value="1"/>
</dbReference>
<protein>
    <submittedName>
        <fullName evidence="6">HAD family phosphatase</fullName>
    </submittedName>
</protein>
<evidence type="ECO:0000313" key="6">
    <source>
        <dbReference type="EMBL" id="WOK08726.1"/>
    </source>
</evidence>
<evidence type="ECO:0000313" key="7">
    <source>
        <dbReference type="Proteomes" id="UP001302349"/>
    </source>
</evidence>
<keyword evidence="7" id="KW-1185">Reference proteome</keyword>
<comment type="similarity">
    <text evidence="2">Belongs to the HAD-like hydrolase superfamily. CbbY/CbbZ/Gph/YieH family.</text>
</comment>
<keyword evidence="4" id="KW-0460">Magnesium</keyword>
<dbReference type="InterPro" id="IPR041492">
    <property type="entry name" value="HAD_2"/>
</dbReference>
<dbReference type="InterPro" id="IPR051600">
    <property type="entry name" value="Beta-PGM-like"/>
</dbReference>
<dbReference type="EMBL" id="CP136051">
    <property type="protein sequence ID" value="WOK08726.1"/>
    <property type="molecule type" value="Genomic_DNA"/>
</dbReference>
<dbReference type="SFLD" id="SFLDG01135">
    <property type="entry name" value="C1.5.6:_HAD__Beta-PGM__Phospha"/>
    <property type="match status" value="1"/>
</dbReference>
<evidence type="ECO:0000256" key="1">
    <source>
        <dbReference type="ARBA" id="ARBA00001946"/>
    </source>
</evidence>
<evidence type="ECO:0000256" key="3">
    <source>
        <dbReference type="ARBA" id="ARBA00022723"/>
    </source>
</evidence>